<keyword evidence="3" id="KW-0472">Membrane</keyword>
<dbReference type="OrthoDB" id="9782542at2"/>
<gene>
    <name evidence="5" type="ORF">C7Y72_13285</name>
</gene>
<evidence type="ECO:0000256" key="3">
    <source>
        <dbReference type="SAM" id="Phobius"/>
    </source>
</evidence>
<dbReference type="Gene3D" id="3.40.630.190">
    <property type="entry name" value="LCP protein"/>
    <property type="match status" value="1"/>
</dbReference>
<comment type="similarity">
    <text evidence="1">Belongs to the LytR/CpsA/Psr (LCP) family.</text>
</comment>
<evidence type="ECO:0000256" key="2">
    <source>
        <dbReference type="SAM" id="MobiDB-lite"/>
    </source>
</evidence>
<evidence type="ECO:0000313" key="6">
    <source>
        <dbReference type="Proteomes" id="UP000240739"/>
    </source>
</evidence>
<accession>A0A2T4UMT2</accession>
<feature type="compositionally biased region" description="Low complexity" evidence="2">
    <location>
        <begin position="353"/>
        <end position="368"/>
    </location>
</feature>
<keyword evidence="6" id="KW-1185">Reference proteome</keyword>
<dbReference type="NCBIfam" id="TIGR00350">
    <property type="entry name" value="lytR_cpsA_psr"/>
    <property type="match status" value="1"/>
</dbReference>
<dbReference type="Pfam" id="PF03816">
    <property type="entry name" value="LytR_cpsA_psr"/>
    <property type="match status" value="1"/>
</dbReference>
<dbReference type="Proteomes" id="UP000240739">
    <property type="component" value="Unassembled WGS sequence"/>
</dbReference>
<proteinExistence type="inferred from homology"/>
<keyword evidence="3" id="KW-1133">Transmembrane helix</keyword>
<feature type="domain" description="Cell envelope-related transcriptional attenuator" evidence="4">
    <location>
        <begin position="115"/>
        <end position="265"/>
    </location>
</feature>
<dbReference type="EMBL" id="PYYB01000001">
    <property type="protein sequence ID" value="PTL60542.1"/>
    <property type="molecule type" value="Genomic_DNA"/>
</dbReference>
<comment type="caution">
    <text evidence="5">The sequence shown here is derived from an EMBL/GenBank/DDBJ whole genome shotgun (WGS) entry which is preliminary data.</text>
</comment>
<dbReference type="AlphaFoldDB" id="A0A2T4UMT2"/>
<name>A0A2T4UMT2_9ACTN</name>
<dbReference type="InterPro" id="IPR050922">
    <property type="entry name" value="LytR/CpsA/Psr_CW_biosynth"/>
</dbReference>
<feature type="compositionally biased region" description="Basic residues" evidence="2">
    <location>
        <begin position="369"/>
        <end position="378"/>
    </location>
</feature>
<dbReference type="PANTHER" id="PTHR33392">
    <property type="entry name" value="POLYISOPRENYL-TEICHOIC ACID--PEPTIDOGLYCAN TEICHOIC ACID TRANSFERASE TAGU"/>
    <property type="match status" value="1"/>
</dbReference>
<dbReference type="PANTHER" id="PTHR33392:SF6">
    <property type="entry name" value="POLYISOPRENYL-TEICHOIC ACID--PEPTIDOGLYCAN TEICHOIC ACID TRANSFERASE TAGU"/>
    <property type="match status" value="1"/>
</dbReference>
<dbReference type="InterPro" id="IPR004474">
    <property type="entry name" value="LytR_CpsA_psr"/>
</dbReference>
<organism evidence="5 6">
    <name type="scientific">Paraconexibacter algicola</name>
    <dbReference type="NCBI Taxonomy" id="2133960"/>
    <lineage>
        <taxon>Bacteria</taxon>
        <taxon>Bacillati</taxon>
        <taxon>Actinomycetota</taxon>
        <taxon>Thermoleophilia</taxon>
        <taxon>Solirubrobacterales</taxon>
        <taxon>Paraconexibacteraceae</taxon>
        <taxon>Paraconexibacter</taxon>
    </lineage>
</organism>
<feature type="transmembrane region" description="Helical" evidence="3">
    <location>
        <begin position="26"/>
        <end position="47"/>
    </location>
</feature>
<evidence type="ECO:0000256" key="1">
    <source>
        <dbReference type="ARBA" id="ARBA00006068"/>
    </source>
</evidence>
<feature type="region of interest" description="Disordered" evidence="2">
    <location>
        <begin position="343"/>
        <end position="379"/>
    </location>
</feature>
<sequence>MSVYPNSPLAPDDGPPPLGRNQILKALLGGLAIVLAVAVTTATAGLLQIKGVADDIGGLPGLDTVIGEGDGAQKDKGVDRAEAGDPRTFLLLGSDRRYSDLKKNNKNLRRSLPARSDTMMLVRVDPDEDVITVLSIPRDLKVTIPGHGTSKLNDAYSIGGPALTLETLRDVLGIEINHVLNVNFGGFRKLVTTVGCVYADIDRRYYHSNVGVPPSQQYAEIDIDPGYQRLCGQKALDYVRFRHADNDLVRGARQQDFLRAMKDQVGTSGLADDRDKLLDIFKESVQADGQLKSVAGLESVLKLALFSAGKPVKQVPFPGSFAEEGGVSYVTSDDAAIERTVRRFEDPPSLQPAKKQSSSSSSTGASSSAKKKPKRKKAAKIDYSLLRNVRREGEDLVANTVASGKVTFPLYFPTRITNSGRFTTNQPNDPNPRVYTLRDRAGKKHQAYRIVMLQNQLEGQYVGVQGTTWRTPPLLKRPTSTRVVNGRRLLLFRDGERLRFVAWRTKRAVYWVSNSLTTNLSNDQMLGIAATLGRFGEGGK</sequence>
<dbReference type="RefSeq" id="WP_107569263.1">
    <property type="nucleotide sequence ID" value="NZ_PYYB01000001.1"/>
</dbReference>
<reference evidence="5 6" key="1">
    <citation type="submission" date="2018-03" db="EMBL/GenBank/DDBJ databases">
        <title>Aquarubrobacter algicola gen. nov., sp. nov., a novel actinobacterium isolated from shallow eutrophic lake during the end of cyanobacterial harmful algal blooms.</title>
        <authorList>
            <person name="Chun S.J."/>
        </authorList>
    </citation>
    <scope>NUCLEOTIDE SEQUENCE [LARGE SCALE GENOMIC DNA]</scope>
    <source>
        <strain evidence="5 6">Seoho-28</strain>
    </source>
</reference>
<keyword evidence="3" id="KW-0812">Transmembrane</keyword>
<protein>
    <submittedName>
        <fullName evidence="5">LytR family transcriptional regulator</fullName>
    </submittedName>
</protein>
<evidence type="ECO:0000259" key="4">
    <source>
        <dbReference type="Pfam" id="PF03816"/>
    </source>
</evidence>
<evidence type="ECO:0000313" key="5">
    <source>
        <dbReference type="EMBL" id="PTL60542.1"/>
    </source>
</evidence>